<reference evidence="6" key="1">
    <citation type="submission" date="2020-11" db="EMBL/GenBank/DDBJ databases">
        <title>Novosphingobium aureum sp. nov., a marine bacterium isolated from sediment of a salt flat.</title>
        <authorList>
            <person name="Yoo Y."/>
            <person name="Kim J.-J."/>
        </authorList>
    </citation>
    <scope>NUCLEOTIDE SEQUENCE</scope>
    <source>
        <strain evidence="6">YJ-S2-02</strain>
    </source>
</reference>
<dbReference type="PANTHER" id="PTHR36307">
    <property type="entry name" value="FLAGELLA BASAL BODY P-RING FORMATION PROTEIN FLGA"/>
    <property type="match status" value="1"/>
</dbReference>
<keyword evidence="4" id="KW-1005">Bacterial flagellum biogenesis</keyword>
<dbReference type="InterPro" id="IPR013974">
    <property type="entry name" value="SAF"/>
</dbReference>
<keyword evidence="6" id="KW-0969">Cilium</keyword>
<keyword evidence="6" id="KW-0966">Cell projection</keyword>
<dbReference type="PANTHER" id="PTHR36307:SF1">
    <property type="entry name" value="FLAGELLA BASAL BODY P-RING FORMATION PROTEIN FLGA"/>
    <property type="match status" value="1"/>
</dbReference>
<feature type="signal peptide" evidence="4">
    <location>
        <begin position="1"/>
        <end position="26"/>
    </location>
</feature>
<comment type="caution">
    <text evidence="6">The sequence shown here is derived from an EMBL/GenBank/DDBJ whole genome shotgun (WGS) entry which is preliminary data.</text>
</comment>
<comment type="subcellular location">
    <subcellularLocation>
        <location evidence="1 4">Periplasm</location>
    </subcellularLocation>
</comment>
<gene>
    <name evidence="6" type="primary">flgA</name>
    <name evidence="6" type="ORF">I5E68_02900</name>
</gene>
<keyword evidence="7" id="KW-1185">Reference proteome</keyword>
<evidence type="ECO:0000259" key="5">
    <source>
        <dbReference type="SMART" id="SM00858"/>
    </source>
</evidence>
<dbReference type="GO" id="GO:0042597">
    <property type="term" value="C:periplasmic space"/>
    <property type="evidence" value="ECO:0007669"/>
    <property type="project" value="UniProtKB-SubCell"/>
</dbReference>
<dbReference type="GO" id="GO:0044780">
    <property type="term" value="P:bacterial-type flagellum assembly"/>
    <property type="evidence" value="ECO:0007669"/>
    <property type="project" value="InterPro"/>
</dbReference>
<proteinExistence type="inferred from homology"/>
<dbReference type="EMBL" id="JADZGI010000001">
    <property type="protein sequence ID" value="MBH0111899.1"/>
    <property type="molecule type" value="Genomic_DNA"/>
</dbReference>
<comment type="function">
    <text evidence="4">Involved in the assembly process of the P-ring formation. It may associate with FlgF on the rod constituting a structure essential for the P-ring assembly or may act as a modulator protein for the P-ring assembly.</text>
</comment>
<keyword evidence="3 4" id="KW-0574">Periplasm</keyword>
<name>A0A931HAE8_9SPHN</name>
<dbReference type="AlphaFoldDB" id="A0A931HAE8"/>
<evidence type="ECO:0000313" key="7">
    <source>
        <dbReference type="Proteomes" id="UP000617634"/>
    </source>
</evidence>
<evidence type="ECO:0000256" key="4">
    <source>
        <dbReference type="RuleBase" id="RU362063"/>
    </source>
</evidence>
<dbReference type="Gene3D" id="2.30.30.760">
    <property type="match status" value="1"/>
</dbReference>
<dbReference type="InterPro" id="IPR017585">
    <property type="entry name" value="SAF_FlgA"/>
</dbReference>
<dbReference type="RefSeq" id="WP_197160608.1">
    <property type="nucleotide sequence ID" value="NZ_JADZGI010000001.1"/>
</dbReference>
<evidence type="ECO:0000256" key="1">
    <source>
        <dbReference type="ARBA" id="ARBA00004418"/>
    </source>
</evidence>
<sequence>MRRAALIPSLTGALLAAGLAVAPALAAPGDTAAVVVLSHPVERGTLLSASDLETAELPESAARRALTREDLLGMEATRNLRAGVALHMTDISAPRLVRRGEPVMLTVSSGAMTITAAGRALGDAGKGESVRVVNLATNRTLDGIASATGEVAIPVQ</sequence>
<evidence type="ECO:0000313" key="6">
    <source>
        <dbReference type="EMBL" id="MBH0111899.1"/>
    </source>
</evidence>
<dbReference type="Pfam" id="PF13144">
    <property type="entry name" value="ChapFlgA"/>
    <property type="match status" value="1"/>
</dbReference>
<dbReference type="InterPro" id="IPR039246">
    <property type="entry name" value="Flagellar_FlgA"/>
</dbReference>
<accession>A0A931HAE8</accession>
<dbReference type="SMART" id="SM00858">
    <property type="entry name" value="SAF"/>
    <property type="match status" value="1"/>
</dbReference>
<dbReference type="Proteomes" id="UP000617634">
    <property type="component" value="Unassembled WGS sequence"/>
</dbReference>
<evidence type="ECO:0000256" key="3">
    <source>
        <dbReference type="ARBA" id="ARBA00022764"/>
    </source>
</evidence>
<comment type="similarity">
    <text evidence="4">Belongs to the FlgA family.</text>
</comment>
<dbReference type="Gene3D" id="3.90.1210.10">
    <property type="entry name" value="Antifreeze-like/N-acetylneuraminic acid synthase C-terminal domain"/>
    <property type="match status" value="1"/>
</dbReference>
<keyword evidence="6" id="KW-0282">Flagellum</keyword>
<dbReference type="NCBIfam" id="TIGR03170">
    <property type="entry name" value="flgA_cterm"/>
    <property type="match status" value="1"/>
</dbReference>
<evidence type="ECO:0000256" key="2">
    <source>
        <dbReference type="ARBA" id="ARBA00022729"/>
    </source>
</evidence>
<keyword evidence="2 4" id="KW-0732">Signal</keyword>
<feature type="domain" description="SAF" evidence="5">
    <location>
        <begin position="32"/>
        <end position="92"/>
    </location>
</feature>
<feature type="chain" id="PRO_5038168055" description="Flagella basal body P-ring formation protein FlgA" evidence="4">
    <location>
        <begin position="27"/>
        <end position="156"/>
    </location>
</feature>
<organism evidence="6 7">
    <name type="scientific">Novosphingobium aureum</name>
    <dbReference type="NCBI Taxonomy" id="2792964"/>
    <lineage>
        <taxon>Bacteria</taxon>
        <taxon>Pseudomonadati</taxon>
        <taxon>Pseudomonadota</taxon>
        <taxon>Alphaproteobacteria</taxon>
        <taxon>Sphingomonadales</taxon>
        <taxon>Sphingomonadaceae</taxon>
        <taxon>Novosphingobium</taxon>
    </lineage>
</organism>
<dbReference type="CDD" id="cd11614">
    <property type="entry name" value="SAF_CpaB_FlgA_like"/>
    <property type="match status" value="1"/>
</dbReference>
<protein>
    <recommendedName>
        <fullName evidence="4">Flagella basal body P-ring formation protein FlgA</fullName>
    </recommendedName>
</protein>